<evidence type="ECO:0000256" key="6">
    <source>
        <dbReference type="RuleBase" id="RU361157"/>
    </source>
</evidence>
<dbReference type="InterPro" id="IPR000412">
    <property type="entry name" value="ABC_2_transport"/>
</dbReference>
<dbReference type="GO" id="GO:0046677">
    <property type="term" value="P:response to antibiotic"/>
    <property type="evidence" value="ECO:0007669"/>
    <property type="project" value="UniProtKB-KW"/>
</dbReference>
<dbReference type="PANTHER" id="PTHR43229:SF2">
    <property type="entry name" value="NODULATION PROTEIN J"/>
    <property type="match status" value="1"/>
</dbReference>
<evidence type="ECO:0000256" key="3">
    <source>
        <dbReference type="ARBA" id="ARBA00022989"/>
    </source>
</evidence>
<evidence type="ECO:0000313" key="9">
    <source>
        <dbReference type="Proteomes" id="UP000199103"/>
    </source>
</evidence>
<keyword evidence="6" id="KW-0813">Transport</keyword>
<dbReference type="InterPro" id="IPR013525">
    <property type="entry name" value="ABC2_TM"/>
</dbReference>
<organism evidence="8 9">
    <name type="scientific">Microlunatus soli</name>
    <dbReference type="NCBI Taxonomy" id="630515"/>
    <lineage>
        <taxon>Bacteria</taxon>
        <taxon>Bacillati</taxon>
        <taxon>Actinomycetota</taxon>
        <taxon>Actinomycetes</taxon>
        <taxon>Propionibacteriales</taxon>
        <taxon>Propionibacteriaceae</taxon>
        <taxon>Microlunatus</taxon>
    </lineage>
</organism>
<comment type="similarity">
    <text evidence="6">Belongs to the ABC-2 integral membrane protein family.</text>
</comment>
<dbReference type="GO" id="GO:0043190">
    <property type="term" value="C:ATP-binding cassette (ABC) transporter complex"/>
    <property type="evidence" value="ECO:0007669"/>
    <property type="project" value="InterPro"/>
</dbReference>
<comment type="subcellular location">
    <subcellularLocation>
        <location evidence="6">Cell membrane</location>
        <topology evidence="6">Multi-pass membrane protein</topology>
    </subcellularLocation>
    <subcellularLocation>
        <location evidence="1">Membrane</location>
        <topology evidence="1">Multi-pass membrane protein</topology>
    </subcellularLocation>
</comment>
<evidence type="ECO:0000256" key="1">
    <source>
        <dbReference type="ARBA" id="ARBA00004141"/>
    </source>
</evidence>
<reference evidence="8 9" key="1">
    <citation type="submission" date="2016-10" db="EMBL/GenBank/DDBJ databases">
        <authorList>
            <person name="de Groot N.N."/>
        </authorList>
    </citation>
    <scope>NUCLEOTIDE SEQUENCE [LARGE SCALE GENOMIC DNA]</scope>
    <source>
        <strain evidence="8 9">DSM 21800</strain>
    </source>
</reference>
<dbReference type="AlphaFoldDB" id="A0A1H1WK35"/>
<dbReference type="InterPro" id="IPR047817">
    <property type="entry name" value="ABC2_TM_bact-type"/>
</dbReference>
<evidence type="ECO:0000256" key="2">
    <source>
        <dbReference type="ARBA" id="ARBA00022692"/>
    </source>
</evidence>
<keyword evidence="3 6" id="KW-1133">Transmembrane helix</keyword>
<dbReference type="GO" id="GO:0140359">
    <property type="term" value="F:ABC-type transporter activity"/>
    <property type="evidence" value="ECO:0007669"/>
    <property type="project" value="InterPro"/>
</dbReference>
<feature type="domain" description="ABC transmembrane type-2" evidence="7">
    <location>
        <begin position="37"/>
        <end position="260"/>
    </location>
</feature>
<gene>
    <name evidence="8" type="ORF">SAMN04489812_3699</name>
</gene>
<feature type="transmembrane region" description="Helical" evidence="6">
    <location>
        <begin position="187"/>
        <end position="209"/>
    </location>
</feature>
<dbReference type="EMBL" id="LT629772">
    <property type="protein sequence ID" value="SDS97678.1"/>
    <property type="molecule type" value="Genomic_DNA"/>
</dbReference>
<keyword evidence="4 6" id="KW-0472">Membrane</keyword>
<dbReference type="InterPro" id="IPR051784">
    <property type="entry name" value="Nod_factor_ABC_transporter"/>
</dbReference>
<keyword evidence="6" id="KW-1003">Cell membrane</keyword>
<feature type="transmembrane region" description="Helical" evidence="6">
    <location>
        <begin position="70"/>
        <end position="95"/>
    </location>
</feature>
<evidence type="ECO:0000256" key="4">
    <source>
        <dbReference type="ARBA" id="ARBA00023136"/>
    </source>
</evidence>
<feature type="transmembrane region" description="Helical" evidence="6">
    <location>
        <begin position="148"/>
        <end position="175"/>
    </location>
</feature>
<evidence type="ECO:0000256" key="5">
    <source>
        <dbReference type="ARBA" id="ARBA00023251"/>
    </source>
</evidence>
<keyword evidence="9" id="KW-1185">Reference proteome</keyword>
<dbReference type="PROSITE" id="PS51012">
    <property type="entry name" value="ABC_TM2"/>
    <property type="match status" value="1"/>
</dbReference>
<feature type="transmembrane region" description="Helical" evidence="6">
    <location>
        <begin position="234"/>
        <end position="257"/>
    </location>
</feature>
<evidence type="ECO:0000259" key="7">
    <source>
        <dbReference type="PROSITE" id="PS51012"/>
    </source>
</evidence>
<dbReference type="OrthoDB" id="63188at2"/>
<accession>A0A1H1WK35</accession>
<name>A0A1H1WK35_9ACTN</name>
<proteinExistence type="inferred from homology"/>
<sequence length="266" mass="28320">MSTATPSQAGAVHRPIRLPAPLHYLLHTLRLTVKNTGFMIFSVVTPVVLYVVFTQIFGAAQAPGGNLSWAAMYMVSMAAYGSLGAAMGGGSQLAVERRSGWFRQLTITTLRPRAFLLAKAGVIMIVVLPALVLVFAAGFLVGDVRAPAATWAAALLLMWLSLIPVAVLGLVIGLWVKAETVQGLTTLTLLVMAMLGGLWFPAALMPTAMQRIAELLPSYWIAELGRYPFGAGPFPWIGVLVLGCWTIGLTIVGALGYRRAAATSKR</sequence>
<dbReference type="Proteomes" id="UP000199103">
    <property type="component" value="Chromosome I"/>
</dbReference>
<dbReference type="PANTHER" id="PTHR43229">
    <property type="entry name" value="NODULATION PROTEIN J"/>
    <property type="match status" value="1"/>
</dbReference>
<protein>
    <recommendedName>
        <fullName evidence="6">Transport permease protein</fullName>
    </recommendedName>
</protein>
<evidence type="ECO:0000313" key="8">
    <source>
        <dbReference type="EMBL" id="SDS97678.1"/>
    </source>
</evidence>
<keyword evidence="2 6" id="KW-0812">Transmembrane</keyword>
<dbReference type="Pfam" id="PF01061">
    <property type="entry name" value="ABC2_membrane"/>
    <property type="match status" value="1"/>
</dbReference>
<feature type="transmembrane region" description="Helical" evidence="6">
    <location>
        <begin position="116"/>
        <end position="142"/>
    </location>
</feature>
<keyword evidence="5" id="KW-0046">Antibiotic resistance</keyword>
<dbReference type="PIRSF" id="PIRSF006648">
    <property type="entry name" value="DrrB"/>
    <property type="match status" value="1"/>
</dbReference>
<dbReference type="STRING" id="630515.SAMN04489812_3699"/>
<dbReference type="RefSeq" id="WP_091526930.1">
    <property type="nucleotide sequence ID" value="NZ_LT629772.1"/>
</dbReference>
<feature type="transmembrane region" description="Helical" evidence="6">
    <location>
        <begin position="38"/>
        <end position="58"/>
    </location>
</feature>